<protein>
    <submittedName>
        <fullName evidence="1">Uncharacterized protein</fullName>
    </submittedName>
</protein>
<reference evidence="1 2" key="1">
    <citation type="submission" date="2021-06" db="EMBL/GenBank/DDBJ databases">
        <authorList>
            <person name="Palmer J.M."/>
        </authorList>
    </citation>
    <scope>NUCLEOTIDE SEQUENCE [LARGE SCALE GENOMIC DNA]</scope>
    <source>
        <strain evidence="2">if_2019</strain>
        <tissue evidence="1">Muscle</tissue>
    </source>
</reference>
<evidence type="ECO:0000313" key="1">
    <source>
        <dbReference type="EMBL" id="MEQ2249463.1"/>
    </source>
</evidence>
<dbReference type="EMBL" id="JAHRIQ010085306">
    <property type="protein sequence ID" value="MEQ2249463.1"/>
    <property type="molecule type" value="Genomic_DNA"/>
</dbReference>
<sequence length="109" mass="11885">MLPIFIVLEVYKKAGLSALQCLSVSLCGDFLVLGPSSCESFVLASSSSQPQPKIKTSSLQELFWIKFQRTAQAFRLLGSQASEPCSPSTCNNTSSLKKLLSVFHLLRTV</sequence>
<proteinExistence type="predicted"/>
<gene>
    <name evidence="1" type="ORF">ILYODFUR_029520</name>
</gene>
<keyword evidence="2" id="KW-1185">Reference proteome</keyword>
<accession>A0ABV0UZ73</accession>
<comment type="caution">
    <text evidence="1">The sequence shown here is derived from an EMBL/GenBank/DDBJ whole genome shotgun (WGS) entry which is preliminary data.</text>
</comment>
<name>A0ABV0UZ73_9TELE</name>
<dbReference type="Proteomes" id="UP001482620">
    <property type="component" value="Unassembled WGS sequence"/>
</dbReference>
<evidence type="ECO:0000313" key="2">
    <source>
        <dbReference type="Proteomes" id="UP001482620"/>
    </source>
</evidence>
<organism evidence="1 2">
    <name type="scientific">Ilyodon furcidens</name>
    <name type="common">goldbreast splitfin</name>
    <dbReference type="NCBI Taxonomy" id="33524"/>
    <lineage>
        <taxon>Eukaryota</taxon>
        <taxon>Metazoa</taxon>
        <taxon>Chordata</taxon>
        <taxon>Craniata</taxon>
        <taxon>Vertebrata</taxon>
        <taxon>Euteleostomi</taxon>
        <taxon>Actinopterygii</taxon>
        <taxon>Neopterygii</taxon>
        <taxon>Teleostei</taxon>
        <taxon>Neoteleostei</taxon>
        <taxon>Acanthomorphata</taxon>
        <taxon>Ovalentaria</taxon>
        <taxon>Atherinomorphae</taxon>
        <taxon>Cyprinodontiformes</taxon>
        <taxon>Goodeidae</taxon>
        <taxon>Ilyodon</taxon>
    </lineage>
</organism>